<sequence length="54" mass="6030">MKGMVDLLRNNKTDVPEIKLLKMVLNNTSASILVVKKRLCQESAVKISLYPKTG</sequence>
<dbReference type="AlphaFoldDB" id="C5CIH7"/>
<reference evidence="1 2" key="2">
    <citation type="journal article" date="2011" name="J. Bacteriol.">
        <title>Genome Sequence of Kosmotoga olearia Strain TBF 19.5.1, a Thermophilic Bacterium with a Wide Growth Temperature Range, Isolated from the Troll B Oil Platform in the North Sea.</title>
        <authorList>
            <person name="Swithers K.S."/>
            <person name="Dipippo J.L."/>
            <person name="Bruce D.C."/>
            <person name="Detter C."/>
            <person name="Tapia R."/>
            <person name="Han S."/>
            <person name="Goodwin L.A."/>
            <person name="Han J."/>
            <person name="Woyke T."/>
            <person name="Pitluck S."/>
            <person name="Pennacchio L."/>
            <person name="Nolan M."/>
            <person name="Mikhailova N."/>
            <person name="Land M.L."/>
            <person name="Nesbo C.L."/>
            <person name="Gogarten J.P."/>
            <person name="Noll K.M."/>
        </authorList>
    </citation>
    <scope>NUCLEOTIDE SEQUENCE [LARGE SCALE GENOMIC DNA]</scope>
    <source>
        <strain evidence="2">ATCC BAA-1733 / DSM 21960 / TBF 19.5.1</strain>
    </source>
</reference>
<protein>
    <submittedName>
        <fullName evidence="1">Uncharacterized protein</fullName>
    </submittedName>
</protein>
<accession>C5CIH7</accession>
<evidence type="ECO:0000313" key="1">
    <source>
        <dbReference type="EMBL" id="ACR79840.1"/>
    </source>
</evidence>
<dbReference type="EMBL" id="CP001634">
    <property type="protein sequence ID" value="ACR79840.1"/>
    <property type="molecule type" value="Genomic_DNA"/>
</dbReference>
<dbReference type="HOGENOM" id="CLU_3044455_0_0_0"/>
<dbReference type="Proteomes" id="UP000002382">
    <property type="component" value="Chromosome"/>
</dbReference>
<evidence type="ECO:0000313" key="2">
    <source>
        <dbReference type="Proteomes" id="UP000002382"/>
    </source>
</evidence>
<keyword evidence="2" id="KW-1185">Reference proteome</keyword>
<dbReference type="KEGG" id="kol:Kole_1138"/>
<gene>
    <name evidence="1" type="ordered locus">Kole_1138</name>
</gene>
<reference evidence="1 2" key="1">
    <citation type="submission" date="2009-06" db="EMBL/GenBank/DDBJ databases">
        <title>Complete sequence of Thermotogales bacterium TBF 19.5.1.</title>
        <authorList>
            <consortium name="US DOE Joint Genome Institute"/>
            <person name="Lucas S."/>
            <person name="Copeland A."/>
            <person name="Lapidus A."/>
            <person name="Glavina del Rio T."/>
            <person name="Tice H."/>
            <person name="Bruce D."/>
            <person name="Goodwin L."/>
            <person name="Pitluck S."/>
            <person name="Chertkov O."/>
            <person name="Brettin T."/>
            <person name="Detter J.C."/>
            <person name="Han C."/>
            <person name="Schmutz J."/>
            <person name="Larimer F."/>
            <person name="Land M."/>
            <person name="Hauser L."/>
            <person name="Kyrpides N."/>
            <person name="Ovchinnikova G."/>
            <person name="Noll K."/>
        </authorList>
    </citation>
    <scope>NUCLEOTIDE SEQUENCE [LARGE SCALE GENOMIC DNA]</scope>
    <source>
        <strain evidence="2">ATCC BAA-1733 / DSM 21960 / TBF 19.5.1</strain>
    </source>
</reference>
<name>C5CIH7_KOSOT</name>
<proteinExistence type="predicted"/>
<organism evidence="1 2">
    <name type="scientific">Kosmotoga olearia (strain ATCC BAA-1733 / DSM 21960 / TBF 19.5.1)</name>
    <dbReference type="NCBI Taxonomy" id="521045"/>
    <lineage>
        <taxon>Bacteria</taxon>
        <taxon>Thermotogati</taxon>
        <taxon>Thermotogota</taxon>
        <taxon>Thermotogae</taxon>
        <taxon>Kosmotogales</taxon>
        <taxon>Kosmotogaceae</taxon>
        <taxon>Kosmotoga</taxon>
    </lineage>
</organism>